<sequence>MNKSFSVALKYGLFITTSLIAYFLILRLFDLHQNPWLRLLNGVFMAAGIYYAIKYYKLSVNKDFTYVDGFKTGLITGFVATILFTAFMAVYLFHLDPEFSKKLLSDWFSNYEEGTGILIFIILIEGLASTVILTLTFMQIFKKSHNNLQNP</sequence>
<feature type="transmembrane region" description="Helical" evidence="1">
    <location>
        <begin position="7"/>
        <end position="29"/>
    </location>
</feature>
<proteinExistence type="predicted"/>
<keyword evidence="1" id="KW-0472">Membrane</keyword>
<accession>A0A8J2TQI3</accession>
<keyword evidence="1" id="KW-1133">Transmembrane helix</keyword>
<evidence type="ECO:0000313" key="2">
    <source>
        <dbReference type="EMBL" id="GFZ89569.1"/>
    </source>
</evidence>
<dbReference type="Pfam" id="PF13858">
    <property type="entry name" value="DUF4199"/>
    <property type="match status" value="1"/>
</dbReference>
<keyword evidence="1" id="KW-0812">Transmembrane</keyword>
<dbReference type="Proteomes" id="UP000598120">
    <property type="component" value="Unassembled WGS sequence"/>
</dbReference>
<feature type="transmembrane region" description="Helical" evidence="1">
    <location>
        <begin position="35"/>
        <end position="53"/>
    </location>
</feature>
<evidence type="ECO:0000256" key="1">
    <source>
        <dbReference type="SAM" id="Phobius"/>
    </source>
</evidence>
<protein>
    <recommendedName>
        <fullName evidence="4">DUF4199 domain-containing protein</fullName>
    </recommendedName>
</protein>
<evidence type="ECO:0008006" key="4">
    <source>
        <dbReference type="Google" id="ProtNLM"/>
    </source>
</evidence>
<dbReference type="InterPro" id="IPR025250">
    <property type="entry name" value="DUF4199"/>
</dbReference>
<feature type="transmembrane region" description="Helical" evidence="1">
    <location>
        <begin position="74"/>
        <end position="94"/>
    </location>
</feature>
<feature type="transmembrane region" description="Helical" evidence="1">
    <location>
        <begin position="114"/>
        <end position="138"/>
    </location>
</feature>
<dbReference type="RefSeq" id="WP_188606378.1">
    <property type="nucleotide sequence ID" value="NZ_BMIC01000004.1"/>
</dbReference>
<reference evidence="2 3" key="1">
    <citation type="journal article" date="2014" name="Int. J. Syst. Evol. Microbiol.">
        <title>Complete genome sequence of Corynebacterium casei LMG S-19264T (=DSM 44701T), isolated from a smear-ripened cheese.</title>
        <authorList>
            <consortium name="US DOE Joint Genome Institute (JGI-PGF)"/>
            <person name="Walter F."/>
            <person name="Albersmeier A."/>
            <person name="Kalinowski J."/>
            <person name="Ruckert C."/>
        </authorList>
    </citation>
    <scope>NUCLEOTIDE SEQUENCE [LARGE SCALE GENOMIC DNA]</scope>
    <source>
        <strain evidence="2 3">CGMCC 1.15295</strain>
    </source>
</reference>
<dbReference type="AlphaFoldDB" id="A0A8J2TQI3"/>
<organism evidence="2 3">
    <name type="scientific">Aquaticitalea lipolytica</name>
    <dbReference type="NCBI Taxonomy" id="1247562"/>
    <lineage>
        <taxon>Bacteria</taxon>
        <taxon>Pseudomonadati</taxon>
        <taxon>Bacteroidota</taxon>
        <taxon>Flavobacteriia</taxon>
        <taxon>Flavobacteriales</taxon>
        <taxon>Flavobacteriaceae</taxon>
        <taxon>Aquaticitalea</taxon>
    </lineage>
</organism>
<dbReference type="EMBL" id="BMIC01000004">
    <property type="protein sequence ID" value="GFZ89569.1"/>
    <property type="molecule type" value="Genomic_DNA"/>
</dbReference>
<evidence type="ECO:0000313" key="3">
    <source>
        <dbReference type="Proteomes" id="UP000598120"/>
    </source>
</evidence>
<name>A0A8J2TQI3_9FLAO</name>
<gene>
    <name evidence="2" type="ORF">GCM10011531_21440</name>
</gene>
<keyword evidence="3" id="KW-1185">Reference proteome</keyword>
<comment type="caution">
    <text evidence="2">The sequence shown here is derived from an EMBL/GenBank/DDBJ whole genome shotgun (WGS) entry which is preliminary data.</text>
</comment>